<dbReference type="PANTHER" id="PTHR35794:SF2">
    <property type="entry name" value="CELL DIVISION PROTEIN DIVIVA"/>
    <property type="match status" value="1"/>
</dbReference>
<keyword evidence="6" id="KW-0175">Coiled coil</keyword>
<dbReference type="Pfam" id="PF05103">
    <property type="entry name" value="DivIVA"/>
    <property type="match status" value="1"/>
</dbReference>
<organism evidence="10 11">
    <name type="scientific">Planotetraspora kaengkrachanensis</name>
    <dbReference type="NCBI Taxonomy" id="575193"/>
    <lineage>
        <taxon>Bacteria</taxon>
        <taxon>Bacillati</taxon>
        <taxon>Actinomycetota</taxon>
        <taxon>Actinomycetes</taxon>
        <taxon>Streptosporangiales</taxon>
        <taxon>Streptosporangiaceae</taxon>
        <taxon>Planotetraspora</taxon>
    </lineage>
</organism>
<dbReference type="Proteomes" id="UP000630097">
    <property type="component" value="Unassembled WGS sequence"/>
</dbReference>
<feature type="region of interest" description="Disordered" evidence="9">
    <location>
        <begin position="1"/>
        <end position="33"/>
    </location>
</feature>
<evidence type="ECO:0000256" key="1">
    <source>
        <dbReference type="ARBA" id="ARBA00004496"/>
    </source>
</evidence>
<reference evidence="10 11" key="1">
    <citation type="submission" date="2021-01" db="EMBL/GenBank/DDBJ databases">
        <title>Whole genome shotgun sequence of Planotetraspora kaengkrachanensis NBRC 104272.</title>
        <authorList>
            <person name="Komaki H."/>
            <person name="Tamura T."/>
        </authorList>
    </citation>
    <scope>NUCLEOTIDE SEQUENCE [LARGE SCALE GENOMIC DNA]</scope>
    <source>
        <strain evidence="10 11">NBRC 104272</strain>
    </source>
</reference>
<dbReference type="RefSeq" id="WP_373318095.1">
    <property type="nucleotide sequence ID" value="NZ_BAABHH010000002.1"/>
</dbReference>
<dbReference type="NCBIfam" id="TIGR03544">
    <property type="entry name" value="DivI1A_domain"/>
    <property type="match status" value="1"/>
</dbReference>
<dbReference type="GO" id="GO:0051301">
    <property type="term" value="P:cell division"/>
    <property type="evidence" value="ECO:0007669"/>
    <property type="project" value="UniProtKB-KW"/>
</dbReference>
<name>A0A8J3LRC3_9ACTN</name>
<dbReference type="AlphaFoldDB" id="A0A8J3LRC3"/>
<evidence type="ECO:0000256" key="7">
    <source>
        <dbReference type="ARBA" id="ARBA00023306"/>
    </source>
</evidence>
<accession>A0A8J3LRC3</accession>
<keyword evidence="5" id="KW-0132">Cell division</keyword>
<evidence type="ECO:0000256" key="8">
    <source>
        <dbReference type="ARBA" id="ARBA00031737"/>
    </source>
</evidence>
<comment type="subcellular location">
    <subcellularLocation>
        <location evidence="1">Cytoplasm</location>
    </subcellularLocation>
</comment>
<evidence type="ECO:0000256" key="5">
    <source>
        <dbReference type="ARBA" id="ARBA00022618"/>
    </source>
</evidence>
<evidence type="ECO:0000313" key="11">
    <source>
        <dbReference type="Proteomes" id="UP000630097"/>
    </source>
</evidence>
<keyword evidence="11" id="KW-1185">Reference proteome</keyword>
<keyword evidence="4" id="KW-0963">Cytoplasm</keyword>
<evidence type="ECO:0000313" key="10">
    <source>
        <dbReference type="EMBL" id="GIG77783.1"/>
    </source>
</evidence>
<dbReference type="Gene3D" id="1.20.5.2950">
    <property type="match status" value="1"/>
</dbReference>
<evidence type="ECO:0000256" key="9">
    <source>
        <dbReference type="SAM" id="MobiDB-lite"/>
    </source>
</evidence>
<gene>
    <name evidence="10" type="ORF">Pka01_09100</name>
</gene>
<evidence type="ECO:0000256" key="2">
    <source>
        <dbReference type="ARBA" id="ARBA00009008"/>
    </source>
</evidence>
<dbReference type="PANTHER" id="PTHR35794">
    <property type="entry name" value="CELL DIVISION PROTEIN DIVIVA"/>
    <property type="match status" value="1"/>
</dbReference>
<dbReference type="InterPro" id="IPR007793">
    <property type="entry name" value="DivIVA_fam"/>
</dbReference>
<dbReference type="InterPro" id="IPR019933">
    <property type="entry name" value="DivIVA_domain"/>
</dbReference>
<evidence type="ECO:0000256" key="3">
    <source>
        <dbReference type="ARBA" id="ARBA00018787"/>
    </source>
</evidence>
<evidence type="ECO:0000256" key="6">
    <source>
        <dbReference type="ARBA" id="ARBA00023054"/>
    </source>
</evidence>
<evidence type="ECO:0000256" key="4">
    <source>
        <dbReference type="ARBA" id="ARBA00022490"/>
    </source>
</evidence>
<comment type="caution">
    <text evidence="10">The sequence shown here is derived from an EMBL/GenBank/DDBJ whole genome shotgun (WGS) entry which is preliminary data.</text>
</comment>
<sequence>MGEGHGHGHGHAADAALNGSAGETLDPPGPDGLLDPVAVRNQVFTVVRLREGYDLAEVDVFLGLVEATLNAVLQENRELRARPLEPDEGPQPARSGDSATRIIELAHEAAERTVAKAHQEANAILGQARARAEQLRHDALNTGAALQRATTHEAHKQAMGRGIQTLHAFIADFDTHMKQTLDGRITHMRTLLDQLHHNGESPTPQVHGDGTIGEAAQRPAP</sequence>
<keyword evidence="7" id="KW-0131">Cell cycle</keyword>
<dbReference type="Gene3D" id="6.10.250.660">
    <property type="match status" value="1"/>
</dbReference>
<dbReference type="GO" id="GO:0005737">
    <property type="term" value="C:cytoplasm"/>
    <property type="evidence" value="ECO:0007669"/>
    <property type="project" value="UniProtKB-SubCell"/>
</dbReference>
<dbReference type="EMBL" id="BONV01000002">
    <property type="protein sequence ID" value="GIG77783.1"/>
    <property type="molecule type" value="Genomic_DNA"/>
</dbReference>
<comment type="similarity">
    <text evidence="2">Belongs to the DivIVA family.</text>
</comment>
<feature type="region of interest" description="Disordered" evidence="9">
    <location>
        <begin position="196"/>
        <end position="221"/>
    </location>
</feature>
<proteinExistence type="inferred from homology"/>
<protein>
    <recommendedName>
        <fullName evidence="3">Cell wall synthesis protein Wag31</fullName>
    </recommendedName>
    <alternativeName>
        <fullName evidence="8">Antigen 84</fullName>
    </alternativeName>
</protein>